<organism evidence="1 2">
    <name type="scientific">Nostoc minutum NIES-26</name>
    <dbReference type="NCBI Taxonomy" id="1844469"/>
    <lineage>
        <taxon>Bacteria</taxon>
        <taxon>Bacillati</taxon>
        <taxon>Cyanobacteriota</taxon>
        <taxon>Cyanophyceae</taxon>
        <taxon>Nostocales</taxon>
        <taxon>Nostocaceae</taxon>
        <taxon>Nostoc</taxon>
    </lineage>
</organism>
<dbReference type="Proteomes" id="UP000252107">
    <property type="component" value="Unassembled WGS sequence"/>
</dbReference>
<dbReference type="EMBL" id="LXQD01000287">
    <property type="protein sequence ID" value="RCJ29577.1"/>
    <property type="molecule type" value="Genomic_DNA"/>
</dbReference>
<comment type="caution">
    <text evidence="1">The sequence shown here is derived from an EMBL/GenBank/DDBJ whole genome shotgun (WGS) entry which is preliminary data.</text>
</comment>
<evidence type="ECO:0000313" key="1">
    <source>
        <dbReference type="EMBL" id="RCJ29577.1"/>
    </source>
</evidence>
<name>A0A367QZF0_9NOSO</name>
<reference evidence="1" key="1">
    <citation type="submission" date="2016-04" db="EMBL/GenBank/DDBJ databases">
        <authorList>
            <person name="Tabuchi Yagui T.R."/>
        </authorList>
    </citation>
    <scope>NUCLEOTIDE SEQUENCE [LARGE SCALE GENOMIC DNA]</scope>
    <source>
        <strain evidence="1">NIES-26</strain>
    </source>
</reference>
<evidence type="ECO:0000313" key="2">
    <source>
        <dbReference type="Proteomes" id="UP000252107"/>
    </source>
</evidence>
<gene>
    <name evidence="1" type="ORF">A6770_21715</name>
</gene>
<keyword evidence="2" id="KW-1185">Reference proteome</keyword>
<sequence length="127" mass="14444">MFTRSELEVMTLQDLKVLCFRYGLKPTGNPGYKTSWITSLMAFPALALQQLEEGRGLKSPSFACVQNLGTCLDEMATPTDEQSALIKISLEGRRIQRYPDKYNQEKLIAIWKAKNHLEQVIDFLSSQ</sequence>
<accession>A0A367QZF0</accession>
<protein>
    <submittedName>
        <fullName evidence="1">Uncharacterized protein</fullName>
    </submittedName>
</protein>
<proteinExistence type="predicted"/>
<dbReference type="AlphaFoldDB" id="A0A367QZF0"/>